<dbReference type="RefSeq" id="WP_386253557.1">
    <property type="nucleotide sequence ID" value="NZ_JBHTRV010000040.1"/>
</dbReference>
<comment type="caution">
    <text evidence="2">The sequence shown here is derived from an EMBL/GenBank/DDBJ whole genome shotgun (WGS) entry which is preliminary data.</text>
</comment>
<feature type="domain" description="CYTH" evidence="1">
    <location>
        <begin position="3"/>
        <end position="156"/>
    </location>
</feature>
<name>A0ABW6J4W5_STRWE</name>
<gene>
    <name evidence="2" type="ORF">ACFQ63_35445</name>
</gene>
<dbReference type="Proteomes" id="UP001600424">
    <property type="component" value="Unassembled WGS sequence"/>
</dbReference>
<dbReference type="Gene3D" id="2.40.320.10">
    <property type="entry name" value="Hypothetical Protein Pfu-838710-001"/>
    <property type="match status" value="1"/>
</dbReference>
<evidence type="ECO:0000313" key="2">
    <source>
        <dbReference type="EMBL" id="MFE5984977.1"/>
    </source>
</evidence>
<protein>
    <submittedName>
        <fullName evidence="2">CYTH domain-containing protein</fullName>
    </submittedName>
</protein>
<evidence type="ECO:0000313" key="3">
    <source>
        <dbReference type="Proteomes" id="UP001600424"/>
    </source>
</evidence>
<dbReference type="PROSITE" id="PS51707">
    <property type="entry name" value="CYTH"/>
    <property type="match status" value="1"/>
</dbReference>
<evidence type="ECO:0000259" key="1">
    <source>
        <dbReference type="PROSITE" id="PS51707"/>
    </source>
</evidence>
<dbReference type="PANTHER" id="PTHR40114:SF1">
    <property type="entry name" value="SLR0698 PROTEIN"/>
    <property type="match status" value="1"/>
</dbReference>
<accession>A0ABW6J4W5</accession>
<dbReference type="PIRSF" id="PIRSF016487">
    <property type="entry name" value="CYTH_UCP016487"/>
    <property type="match status" value="1"/>
</dbReference>
<keyword evidence="3" id="KW-1185">Reference proteome</keyword>
<proteinExistence type="predicted"/>
<dbReference type="PANTHER" id="PTHR40114">
    <property type="entry name" value="SLR0698 PROTEIN"/>
    <property type="match status" value="1"/>
</dbReference>
<reference evidence="2 3" key="1">
    <citation type="submission" date="2024-09" db="EMBL/GenBank/DDBJ databases">
        <title>The Natural Products Discovery Center: Release of the First 8490 Sequenced Strains for Exploring Actinobacteria Biosynthetic Diversity.</title>
        <authorList>
            <person name="Kalkreuter E."/>
            <person name="Kautsar S.A."/>
            <person name="Yang D."/>
            <person name="Bader C.D."/>
            <person name="Teijaro C.N."/>
            <person name="Fluegel L."/>
            <person name="Davis C.M."/>
            <person name="Simpson J.R."/>
            <person name="Lauterbach L."/>
            <person name="Steele A.D."/>
            <person name="Gui C."/>
            <person name="Meng S."/>
            <person name="Li G."/>
            <person name="Viehrig K."/>
            <person name="Ye F."/>
            <person name="Su P."/>
            <person name="Kiefer A.F."/>
            <person name="Nichols A."/>
            <person name="Cepeda A.J."/>
            <person name="Yan W."/>
            <person name="Fan B."/>
            <person name="Jiang Y."/>
            <person name="Adhikari A."/>
            <person name="Zheng C.-J."/>
            <person name="Schuster L."/>
            <person name="Cowan T.M."/>
            <person name="Smanski M.J."/>
            <person name="Chevrette M.G."/>
            <person name="De Carvalho L.P.S."/>
            <person name="Shen B."/>
        </authorList>
    </citation>
    <scope>NUCLEOTIDE SEQUENCE [LARGE SCALE GENOMIC DNA]</scope>
    <source>
        <strain evidence="2 3">NPDC056472</strain>
    </source>
</reference>
<dbReference type="InterPro" id="IPR012042">
    <property type="entry name" value="NeuTTM/CthTTM-like"/>
</dbReference>
<dbReference type="InterPro" id="IPR023577">
    <property type="entry name" value="CYTH_domain"/>
</dbReference>
<sequence length="168" mass="18667">MTNFEIERKFLVATEWLVPTESPSSHLRQAYLSPLGSGNEIRVRAKGDARLMTVKAPDENGDPLVRREVEFPIADEVFEQLWVLAGQDRLSKRRWSVPLGGVTAVVDVYEGELAGLRVAEVEFDGVDAARAFEPPEWFGEELTGDPAWSNRELAARGGGRHPKPGRGR</sequence>
<dbReference type="SUPFAM" id="SSF55154">
    <property type="entry name" value="CYTH-like phosphatases"/>
    <property type="match status" value="1"/>
</dbReference>
<dbReference type="SMART" id="SM01118">
    <property type="entry name" value="CYTH"/>
    <property type="match status" value="1"/>
</dbReference>
<dbReference type="Pfam" id="PF01928">
    <property type="entry name" value="CYTH"/>
    <property type="match status" value="1"/>
</dbReference>
<dbReference type="InterPro" id="IPR033469">
    <property type="entry name" value="CYTH-like_dom_sf"/>
</dbReference>
<organism evidence="2 3">
    <name type="scientific">Streptomyces wedmorensis</name>
    <dbReference type="NCBI Taxonomy" id="43759"/>
    <lineage>
        <taxon>Bacteria</taxon>
        <taxon>Bacillati</taxon>
        <taxon>Actinomycetota</taxon>
        <taxon>Actinomycetes</taxon>
        <taxon>Kitasatosporales</taxon>
        <taxon>Streptomycetaceae</taxon>
        <taxon>Streptomyces</taxon>
    </lineage>
</organism>
<dbReference type="EMBL" id="JBHTRV010000040">
    <property type="protein sequence ID" value="MFE5984977.1"/>
    <property type="molecule type" value="Genomic_DNA"/>
</dbReference>